<gene>
    <name evidence="5" type="ORF">DBV39_04575</name>
</gene>
<protein>
    <recommendedName>
        <fullName evidence="7">MmgE/PrpD family protein</fullName>
    </recommendedName>
</protein>
<keyword evidence="6" id="KW-1185">Reference proteome</keyword>
<comment type="similarity">
    <text evidence="1">Belongs to the PrpD family.</text>
</comment>
<proteinExistence type="inferred from homology"/>
<dbReference type="Pfam" id="PF19305">
    <property type="entry name" value="MmgE_PrpD_C"/>
    <property type="match status" value="1"/>
</dbReference>
<dbReference type="EMBL" id="CP028901">
    <property type="protein sequence ID" value="AWB33109.1"/>
    <property type="molecule type" value="Genomic_DNA"/>
</dbReference>
<feature type="region of interest" description="Disordered" evidence="2">
    <location>
        <begin position="1"/>
        <end position="37"/>
    </location>
</feature>
<dbReference type="PANTHER" id="PTHR16943:SF8">
    <property type="entry name" value="2-METHYLCITRATE DEHYDRATASE"/>
    <property type="match status" value="1"/>
</dbReference>
<dbReference type="GO" id="GO:0016829">
    <property type="term" value="F:lyase activity"/>
    <property type="evidence" value="ECO:0007669"/>
    <property type="project" value="InterPro"/>
</dbReference>
<evidence type="ECO:0000256" key="1">
    <source>
        <dbReference type="ARBA" id="ARBA00006174"/>
    </source>
</evidence>
<feature type="domain" description="MmgE/PrpD C-terminal" evidence="4">
    <location>
        <begin position="318"/>
        <end position="478"/>
    </location>
</feature>
<dbReference type="KEGG" id="boz:DBV39_04575"/>
<dbReference type="InterPro" id="IPR042183">
    <property type="entry name" value="MmgE/PrpD_sf_1"/>
</dbReference>
<dbReference type="AlphaFoldDB" id="A0A2R4XHA0"/>
<name>A0A2R4XHA0_9BURK</name>
<dbReference type="Proteomes" id="UP000244571">
    <property type="component" value="Chromosome"/>
</dbReference>
<dbReference type="InterPro" id="IPR005656">
    <property type="entry name" value="MmgE_PrpD"/>
</dbReference>
<reference evidence="5 6" key="1">
    <citation type="submission" date="2018-04" db="EMBL/GenBank/DDBJ databases">
        <title>Bordetella sp. HZ20 isolated from seawater.</title>
        <authorList>
            <person name="Sun C."/>
        </authorList>
    </citation>
    <scope>NUCLEOTIDE SEQUENCE [LARGE SCALE GENOMIC DNA]</scope>
    <source>
        <strain evidence="5 6">HZ20</strain>
    </source>
</reference>
<dbReference type="Gene3D" id="3.30.1330.120">
    <property type="entry name" value="2-methylcitrate dehydratase PrpD"/>
    <property type="match status" value="1"/>
</dbReference>
<dbReference type="PANTHER" id="PTHR16943">
    <property type="entry name" value="2-METHYLCITRATE DEHYDRATASE-RELATED"/>
    <property type="match status" value="1"/>
</dbReference>
<accession>A0A2R4XHA0</accession>
<sequence length="506" mass="54477">MTTAGSQTGYSTGNDLSYQGPDENTSTTTAVGAEPGQGQSRALATFVSSLMFDDIPDEVIARMRTSMLDSIGCCLYGATLPWTRHVSDMVDLEESVKQVSIWGTDRWTSLSNAVLVNSTAGHAFELDDIHKESIIHAGSIATPIVLGYAQLARTGFSPTVGDKKRAKSVSGQDVLTGMVAGYELGTRVGNAATMDLFFRGFHPQGTSGVFVAAACAARMMNLDTEQTLHALGIVGSQAGGLMAAQEGAMVKRFHSGRAAQSGVYSALLAARGFTGIEDVLEAPYGGYLNSYSSKPNYSRLLDGLGVQWETAKVGYKPHACVTSIHSALDAFAHLLQTHSIAPDQIREVRIGVSQMTHTHCAWEYRAQGVTAAQMNLYYGIAVTALDGMAFVAQYDQSRITDPAIMNFIQKIQASVDPEIDAMGPGYRHAARVQIDLTDGRTVHHEILNRRGSPENPLSHDEVVYKFRHVVGGILNSSTIDEYIRLTETIDKAQTVEPLLALLARPL</sequence>
<feature type="domain" description="MmgE/PrpD N-terminal" evidence="3">
    <location>
        <begin position="42"/>
        <end position="297"/>
    </location>
</feature>
<dbReference type="RefSeq" id="WP_108620538.1">
    <property type="nucleotide sequence ID" value="NZ_CP028901.1"/>
</dbReference>
<dbReference type="Gene3D" id="1.10.4100.10">
    <property type="entry name" value="2-methylcitrate dehydratase PrpD"/>
    <property type="match status" value="1"/>
</dbReference>
<organism evidence="5 6">
    <name type="scientific">Orrella marina</name>
    <dbReference type="NCBI Taxonomy" id="2163011"/>
    <lineage>
        <taxon>Bacteria</taxon>
        <taxon>Pseudomonadati</taxon>
        <taxon>Pseudomonadota</taxon>
        <taxon>Betaproteobacteria</taxon>
        <taxon>Burkholderiales</taxon>
        <taxon>Alcaligenaceae</taxon>
        <taxon>Orrella</taxon>
    </lineage>
</organism>
<evidence type="ECO:0000256" key="2">
    <source>
        <dbReference type="SAM" id="MobiDB-lite"/>
    </source>
</evidence>
<evidence type="ECO:0000313" key="5">
    <source>
        <dbReference type="EMBL" id="AWB33109.1"/>
    </source>
</evidence>
<dbReference type="InterPro" id="IPR036148">
    <property type="entry name" value="MmgE/PrpD_sf"/>
</dbReference>
<evidence type="ECO:0000313" key="6">
    <source>
        <dbReference type="Proteomes" id="UP000244571"/>
    </source>
</evidence>
<evidence type="ECO:0008006" key="7">
    <source>
        <dbReference type="Google" id="ProtNLM"/>
    </source>
</evidence>
<dbReference type="InterPro" id="IPR045336">
    <property type="entry name" value="MmgE_PrpD_N"/>
</dbReference>
<dbReference type="InterPro" id="IPR042188">
    <property type="entry name" value="MmgE/PrpD_sf_2"/>
</dbReference>
<evidence type="ECO:0000259" key="3">
    <source>
        <dbReference type="Pfam" id="PF03972"/>
    </source>
</evidence>
<dbReference type="SUPFAM" id="SSF103378">
    <property type="entry name" value="2-methylcitrate dehydratase PrpD"/>
    <property type="match status" value="1"/>
</dbReference>
<dbReference type="Pfam" id="PF03972">
    <property type="entry name" value="MmgE_PrpD_N"/>
    <property type="match status" value="1"/>
</dbReference>
<evidence type="ECO:0000259" key="4">
    <source>
        <dbReference type="Pfam" id="PF19305"/>
    </source>
</evidence>
<feature type="compositionally biased region" description="Polar residues" evidence="2">
    <location>
        <begin position="1"/>
        <end position="30"/>
    </location>
</feature>
<dbReference type="OrthoDB" id="8627321at2"/>
<dbReference type="InterPro" id="IPR045337">
    <property type="entry name" value="MmgE_PrpD_C"/>
</dbReference>